<organism evidence="3 4">
    <name type="scientific">Setaria viridis</name>
    <name type="common">Green bristlegrass</name>
    <name type="synonym">Setaria italica subsp. viridis</name>
    <dbReference type="NCBI Taxonomy" id="4556"/>
    <lineage>
        <taxon>Eukaryota</taxon>
        <taxon>Viridiplantae</taxon>
        <taxon>Streptophyta</taxon>
        <taxon>Embryophyta</taxon>
        <taxon>Tracheophyta</taxon>
        <taxon>Spermatophyta</taxon>
        <taxon>Magnoliopsida</taxon>
        <taxon>Liliopsida</taxon>
        <taxon>Poales</taxon>
        <taxon>Poaceae</taxon>
        <taxon>PACMAD clade</taxon>
        <taxon>Panicoideae</taxon>
        <taxon>Panicodae</taxon>
        <taxon>Paniceae</taxon>
        <taxon>Cenchrinae</taxon>
        <taxon>Setaria</taxon>
    </lineage>
</organism>
<gene>
    <name evidence="3" type="ORF">SEVIR_8G210801v2</name>
</gene>
<evidence type="ECO:0000256" key="2">
    <source>
        <dbReference type="SAM" id="MobiDB-lite"/>
    </source>
</evidence>
<sequence>MEELAPGRKKVETLAKDLKDPSSAATKSDVELPPSLKSFNQAFGTNLRKEVVAAHAFGSDKPGDRAAQKLPKATGEVGSVVLARKSRVDPDEASGKGKALVADEDVGKVFDSGEFLKLVRSLGDEDLAKLGAALGQKVAIAGAVAKERAESRSSQSKKLSELEARVSYLEKENDVLERLKNELREINSGLKENSGVLMKTCSELGEKNEELVKENDELVQENTKVKEILEDNAKVIDKLRSVVERDEKTIAEQV</sequence>
<feature type="region of interest" description="Disordered" evidence="2">
    <location>
        <begin position="1"/>
        <end position="31"/>
    </location>
</feature>
<dbReference type="EMBL" id="CM016559">
    <property type="protein sequence ID" value="TKW01933.1"/>
    <property type="molecule type" value="Genomic_DNA"/>
</dbReference>
<name>A0A4U6TLR5_SETVI</name>
<evidence type="ECO:0000313" key="4">
    <source>
        <dbReference type="Proteomes" id="UP000298652"/>
    </source>
</evidence>
<protein>
    <submittedName>
        <fullName evidence="3">Uncharacterized protein</fullName>
    </submittedName>
</protein>
<accession>A0A4U6TLR5</accession>
<dbReference type="AlphaFoldDB" id="A0A4U6TLR5"/>
<dbReference type="Proteomes" id="UP000298652">
    <property type="component" value="Chromosome 8"/>
</dbReference>
<keyword evidence="4" id="KW-1185">Reference proteome</keyword>
<evidence type="ECO:0000256" key="1">
    <source>
        <dbReference type="SAM" id="Coils"/>
    </source>
</evidence>
<feature type="compositionally biased region" description="Basic and acidic residues" evidence="2">
    <location>
        <begin position="1"/>
        <end position="20"/>
    </location>
</feature>
<keyword evidence="1" id="KW-0175">Coiled coil</keyword>
<evidence type="ECO:0000313" key="3">
    <source>
        <dbReference type="EMBL" id="TKW01933.1"/>
    </source>
</evidence>
<dbReference type="Gramene" id="TKW01933">
    <property type="protein sequence ID" value="TKW01933"/>
    <property type="gene ID" value="SEVIR_8G210801v2"/>
</dbReference>
<reference evidence="3" key="1">
    <citation type="submission" date="2019-03" db="EMBL/GenBank/DDBJ databases">
        <title>WGS assembly of Setaria viridis.</title>
        <authorList>
            <person name="Huang P."/>
            <person name="Jenkins J."/>
            <person name="Grimwood J."/>
            <person name="Barry K."/>
            <person name="Healey A."/>
            <person name="Mamidi S."/>
            <person name="Sreedasyam A."/>
            <person name="Shu S."/>
            <person name="Feldman M."/>
            <person name="Wu J."/>
            <person name="Yu Y."/>
            <person name="Chen C."/>
            <person name="Johnson J."/>
            <person name="Rokhsar D."/>
            <person name="Baxter I."/>
            <person name="Schmutz J."/>
            <person name="Brutnell T."/>
            <person name="Kellogg E."/>
        </authorList>
    </citation>
    <scope>NUCLEOTIDE SEQUENCE [LARGE SCALE GENOMIC DNA]</scope>
</reference>
<proteinExistence type="predicted"/>
<feature type="coiled-coil region" evidence="1">
    <location>
        <begin position="152"/>
        <end position="228"/>
    </location>
</feature>